<evidence type="ECO:0000313" key="1">
    <source>
        <dbReference type="EMBL" id="MDY0871819.1"/>
    </source>
</evidence>
<evidence type="ECO:0000313" key="2">
    <source>
        <dbReference type="Proteomes" id="UP001271769"/>
    </source>
</evidence>
<protein>
    <submittedName>
        <fullName evidence="1">Uncharacterized protein</fullName>
    </submittedName>
</protein>
<comment type="caution">
    <text evidence="1">The sequence shown here is derived from an EMBL/GenBank/DDBJ whole genome shotgun (WGS) entry which is preliminary data.</text>
</comment>
<accession>A0ABU5DY04</accession>
<keyword evidence="2" id="KW-1185">Reference proteome</keyword>
<dbReference type="Proteomes" id="UP001271769">
    <property type="component" value="Unassembled WGS sequence"/>
</dbReference>
<reference evidence="1 2" key="1">
    <citation type="journal article" date="2013" name="Antonie Van Leeuwenhoek">
        <title>Dongia rigui sp. nov., isolated from freshwater of a large wetland in Korea.</title>
        <authorList>
            <person name="Baik K.S."/>
            <person name="Hwang Y.M."/>
            <person name="Choi J.S."/>
            <person name="Kwon J."/>
            <person name="Seong C.N."/>
        </authorList>
    </citation>
    <scope>NUCLEOTIDE SEQUENCE [LARGE SCALE GENOMIC DNA]</scope>
    <source>
        <strain evidence="1 2">04SU4-P</strain>
    </source>
</reference>
<organism evidence="1 2">
    <name type="scientific">Dongia rigui</name>
    <dbReference type="NCBI Taxonomy" id="940149"/>
    <lineage>
        <taxon>Bacteria</taxon>
        <taxon>Pseudomonadati</taxon>
        <taxon>Pseudomonadota</taxon>
        <taxon>Alphaproteobacteria</taxon>
        <taxon>Rhodospirillales</taxon>
        <taxon>Dongiaceae</taxon>
        <taxon>Dongia</taxon>
    </lineage>
</organism>
<name>A0ABU5DY04_9PROT</name>
<gene>
    <name evidence="1" type="ORF">SMD31_07790</name>
</gene>
<proteinExistence type="predicted"/>
<dbReference type="EMBL" id="JAXCLX010000001">
    <property type="protein sequence ID" value="MDY0871819.1"/>
    <property type="molecule type" value="Genomic_DNA"/>
</dbReference>
<sequence length="135" mass="14928">MAKSWNDKRTDPAPHQVKVMDVTRAGVEKGGRMLLPSVRLIDDFIRAVPTGRSIGNAEMRAALAKRHKADGCCPVYTGYHLRTCAEAAIEDHERGVPVAKLTPVWRVLDDNAPTLKKLSARGRAFIEAQRKKEGL</sequence>
<dbReference type="RefSeq" id="WP_320500243.1">
    <property type="nucleotide sequence ID" value="NZ_JAXCLX010000001.1"/>
</dbReference>